<evidence type="ECO:0000259" key="4">
    <source>
        <dbReference type="PROSITE" id="PS50181"/>
    </source>
</evidence>
<dbReference type="PANTHER" id="PTHR31672:SF12">
    <property type="entry name" value="F-BOX DOMAIN-CONTAINING PROTEIN"/>
    <property type="match status" value="1"/>
</dbReference>
<sequence length="395" mass="45754">MAAGNSGGFSLMEPLSTKRSRRDRNMGKSSRVSYMTEVMNPQIWGKFPEDLFKVVLARLPIAIVIRFRTVCHQWNNLITSQSFSQYCAQVVQANPWFYLTFGDRSYKGTRQKNHYHAMYDPFMKRWYYPNTFEIPASPVSSAGGLVCFFDDSRRNLYVCNPLTQSFKKLPAGSIKRWGHIGMAVNGSGGYRVLRFKLLPWSFSDDGEYEIYDSVTKNWGHLGKLPEFMKELDFINDNPVSIDDTLYFMHHCRFGIVSCNTSTGVWTKHLIEVPSQSSYLDLTESDGRIMLAGTLRENDATYICIWEVHKVTFLLKEVDRRRSLEFHGRPSGLICLGNKGFLLCYLRTHNLHRMVTYNLTTRKWSKVRIPYGRKVHEQEYLYNYGTAFQPCLTAMP</sequence>
<name>A0A2Z6LQM1_TRISU</name>
<protein>
    <recommendedName>
        <fullName evidence="4">F-box domain-containing protein</fullName>
    </recommendedName>
</protein>
<dbReference type="SMART" id="SM00256">
    <property type="entry name" value="FBOX"/>
    <property type="match status" value="1"/>
</dbReference>
<evidence type="ECO:0000313" key="6">
    <source>
        <dbReference type="Proteomes" id="UP000242715"/>
    </source>
</evidence>
<dbReference type="InterPro" id="IPR001810">
    <property type="entry name" value="F-box_dom"/>
</dbReference>
<evidence type="ECO:0000313" key="5">
    <source>
        <dbReference type="EMBL" id="GAU20427.1"/>
    </source>
</evidence>
<reference evidence="6" key="1">
    <citation type="journal article" date="2017" name="Front. Plant Sci.">
        <title>Climate Clever Clovers: New Paradigm to Reduce the Environmental Footprint of Ruminants by Breeding Low Methanogenic Forages Utilizing Haplotype Variation.</title>
        <authorList>
            <person name="Kaur P."/>
            <person name="Appels R."/>
            <person name="Bayer P.E."/>
            <person name="Keeble-Gagnere G."/>
            <person name="Wang J."/>
            <person name="Hirakawa H."/>
            <person name="Shirasawa K."/>
            <person name="Vercoe P."/>
            <person name="Stefanova K."/>
            <person name="Durmic Z."/>
            <person name="Nichols P."/>
            <person name="Revell C."/>
            <person name="Isobe S.N."/>
            <person name="Edwards D."/>
            <person name="Erskine W."/>
        </authorList>
    </citation>
    <scope>NUCLEOTIDE SEQUENCE [LARGE SCALE GENOMIC DNA]</scope>
    <source>
        <strain evidence="6">cv. Daliak</strain>
    </source>
</reference>
<dbReference type="InterPro" id="IPR050796">
    <property type="entry name" value="SCF_F-box_component"/>
</dbReference>
<dbReference type="Proteomes" id="UP000242715">
    <property type="component" value="Unassembled WGS sequence"/>
</dbReference>
<dbReference type="OrthoDB" id="6482909at2759"/>
<dbReference type="Pfam" id="PF00646">
    <property type="entry name" value="F-box"/>
    <property type="match status" value="1"/>
</dbReference>
<proteinExistence type="predicted"/>
<keyword evidence="2" id="KW-0677">Repeat</keyword>
<evidence type="ECO:0000256" key="3">
    <source>
        <dbReference type="SAM" id="MobiDB-lite"/>
    </source>
</evidence>
<accession>A0A2Z6LQM1</accession>
<dbReference type="SUPFAM" id="SSF50965">
    <property type="entry name" value="Galactose oxidase, central domain"/>
    <property type="match status" value="1"/>
</dbReference>
<dbReference type="InterPro" id="IPR015915">
    <property type="entry name" value="Kelch-typ_b-propeller"/>
</dbReference>
<organism evidence="5 6">
    <name type="scientific">Trifolium subterraneum</name>
    <name type="common">Subterranean clover</name>
    <dbReference type="NCBI Taxonomy" id="3900"/>
    <lineage>
        <taxon>Eukaryota</taxon>
        <taxon>Viridiplantae</taxon>
        <taxon>Streptophyta</taxon>
        <taxon>Embryophyta</taxon>
        <taxon>Tracheophyta</taxon>
        <taxon>Spermatophyta</taxon>
        <taxon>Magnoliopsida</taxon>
        <taxon>eudicotyledons</taxon>
        <taxon>Gunneridae</taxon>
        <taxon>Pentapetalae</taxon>
        <taxon>rosids</taxon>
        <taxon>fabids</taxon>
        <taxon>Fabales</taxon>
        <taxon>Fabaceae</taxon>
        <taxon>Papilionoideae</taxon>
        <taxon>50 kb inversion clade</taxon>
        <taxon>NPAAA clade</taxon>
        <taxon>Hologalegina</taxon>
        <taxon>IRL clade</taxon>
        <taxon>Trifolieae</taxon>
        <taxon>Trifolium</taxon>
    </lineage>
</organism>
<keyword evidence="6" id="KW-1185">Reference proteome</keyword>
<evidence type="ECO:0000256" key="1">
    <source>
        <dbReference type="ARBA" id="ARBA00022441"/>
    </source>
</evidence>
<dbReference type="Pfam" id="PF07734">
    <property type="entry name" value="FBA_1"/>
    <property type="match status" value="1"/>
</dbReference>
<dbReference type="FunFam" id="1.20.1280.50:FF:000008">
    <property type="entry name" value="F-box only protein 6"/>
    <property type="match status" value="1"/>
</dbReference>
<gene>
    <name evidence="5" type="ORF">TSUD_12460</name>
</gene>
<keyword evidence="1" id="KW-0880">Kelch repeat</keyword>
<dbReference type="InterPro" id="IPR011043">
    <property type="entry name" value="Gal_Oxase/kelch_b-propeller"/>
</dbReference>
<dbReference type="EMBL" id="DF973212">
    <property type="protein sequence ID" value="GAU20427.1"/>
    <property type="molecule type" value="Genomic_DNA"/>
</dbReference>
<feature type="domain" description="F-box" evidence="4">
    <location>
        <begin position="41"/>
        <end position="86"/>
    </location>
</feature>
<dbReference type="InterPro" id="IPR036047">
    <property type="entry name" value="F-box-like_dom_sf"/>
</dbReference>
<dbReference type="InterPro" id="IPR006527">
    <property type="entry name" value="F-box-assoc_dom_typ1"/>
</dbReference>
<feature type="region of interest" description="Disordered" evidence="3">
    <location>
        <begin position="1"/>
        <end position="28"/>
    </location>
</feature>
<dbReference type="PANTHER" id="PTHR31672">
    <property type="entry name" value="BNACNNG10540D PROTEIN"/>
    <property type="match status" value="1"/>
</dbReference>
<dbReference type="CDD" id="cd22157">
    <property type="entry name" value="F-box_AtFBW1-like"/>
    <property type="match status" value="1"/>
</dbReference>
<dbReference type="SUPFAM" id="SSF81383">
    <property type="entry name" value="F-box domain"/>
    <property type="match status" value="1"/>
</dbReference>
<dbReference type="PROSITE" id="PS50181">
    <property type="entry name" value="FBOX"/>
    <property type="match status" value="1"/>
</dbReference>
<dbReference type="Gene3D" id="2.120.10.80">
    <property type="entry name" value="Kelch-type beta propeller"/>
    <property type="match status" value="1"/>
</dbReference>
<dbReference type="AlphaFoldDB" id="A0A2Z6LQM1"/>
<evidence type="ECO:0000256" key="2">
    <source>
        <dbReference type="ARBA" id="ARBA00022737"/>
    </source>
</evidence>